<accession>A0A0P0IJV8</accession>
<evidence type="ECO:0000313" key="2">
    <source>
        <dbReference type="Proteomes" id="UP000203929"/>
    </source>
</evidence>
<dbReference type="KEGG" id="vg:26628300"/>
<proteinExistence type="predicted"/>
<evidence type="ECO:0000313" key="1">
    <source>
        <dbReference type="EMBL" id="ALJ97967.1"/>
    </source>
</evidence>
<dbReference type="EMBL" id="KR905068">
    <property type="protein sequence ID" value="ALJ97967.1"/>
    <property type="molecule type" value="Genomic_DNA"/>
</dbReference>
<gene>
    <name evidence="1" type="ORF">iA2_25</name>
</gene>
<reference evidence="1 2" key="1">
    <citation type="journal article" date="2016" name="Appl. Environ. Microbiol.">
        <title>Genomic Diversity of Phages Infecting Probiotic Strains of Lactobacillus paracasei.</title>
        <authorList>
            <person name="Mercanti D.J."/>
            <person name="Rousseau G.M."/>
            <person name="Capra M.L."/>
            <person name="Quiberoni A."/>
            <person name="Tremblay D.M."/>
            <person name="Labrie S.J."/>
            <person name="Moineau S."/>
        </authorList>
    </citation>
    <scope>NUCLEOTIDE SEQUENCE [LARGE SCALE GENOMIC DNA]</scope>
</reference>
<dbReference type="Gene3D" id="2.40.10.410">
    <property type="entry name" value="FlgT, C-terminal domain"/>
    <property type="match status" value="1"/>
</dbReference>
<evidence type="ECO:0008006" key="3">
    <source>
        <dbReference type="Google" id="ProtNLM"/>
    </source>
</evidence>
<dbReference type="InterPro" id="IPR038165">
    <property type="entry name" value="FlgT_C_sf"/>
</dbReference>
<dbReference type="RefSeq" id="YP_009201518.1">
    <property type="nucleotide sequence ID" value="NC_028830.1"/>
</dbReference>
<dbReference type="Proteomes" id="UP000203929">
    <property type="component" value="Segment"/>
</dbReference>
<protein>
    <recommendedName>
        <fullName evidence="3">Flagellar assembly protein T C-terminal domain-containing protein</fullName>
    </recommendedName>
</protein>
<sequence length="143" mass="15836">MTMEVNGKVVRIISKSEVIIDIGRDAHVEVGDKVEIIVVGDKITDDNGRSLGYFTFQKDSLEVTHTEPSFAVAQKIHVEHASGPYANLFSQMSKSLTQIYGTSTTSKTPRDLDIQEDEIKPLAQTTLEDKTIHVGDQVRVFTS</sequence>
<dbReference type="GeneID" id="26628300"/>
<keyword evidence="2" id="KW-1185">Reference proteome</keyword>
<name>A0A0P0IJV8_9CAUD</name>
<organism evidence="1 2">
    <name type="scientific">Lactobacillus phage iA2</name>
    <dbReference type="NCBI Taxonomy" id="1739609"/>
    <lineage>
        <taxon>Viruses</taxon>
        <taxon>Duplodnaviria</taxon>
        <taxon>Heunggongvirae</taxon>
        <taxon>Uroviricota</taxon>
        <taxon>Caudoviricetes</taxon>
        <taxon>Iaduovirus</taxon>
        <taxon>Iaduovirus iA2</taxon>
    </lineage>
</organism>